<dbReference type="PANTHER" id="PTHR42700:SF1">
    <property type="entry name" value="SULFATE ADENYLYLTRANSFERASE"/>
    <property type="match status" value="1"/>
</dbReference>
<reference evidence="3" key="2">
    <citation type="journal article" date="2020" name="mSystems">
        <title>Genome- and Community-Level Interaction Insights into Carbon Utilization and Element Cycling Functions of Hydrothermarchaeota in Hydrothermal Sediment.</title>
        <authorList>
            <person name="Zhou Z."/>
            <person name="Liu Y."/>
            <person name="Xu W."/>
            <person name="Pan J."/>
            <person name="Luo Z.H."/>
            <person name="Li M."/>
        </authorList>
    </citation>
    <scope>NUCLEOTIDE SEQUENCE [LARGE SCALE GENOMIC DNA]</scope>
    <source>
        <strain evidence="3">HyVt-386</strain>
    </source>
</reference>
<dbReference type="GO" id="GO:0010134">
    <property type="term" value="P:sulfate assimilation via adenylyl sulfate reduction"/>
    <property type="evidence" value="ECO:0007669"/>
    <property type="project" value="TreeGrafter"/>
</dbReference>
<dbReference type="InterPro" id="IPR027417">
    <property type="entry name" value="P-loop_NTPase"/>
</dbReference>
<dbReference type="PATRIC" id="fig|1839936.3.peg.388"/>
<dbReference type="GO" id="GO:0005737">
    <property type="term" value="C:cytoplasm"/>
    <property type="evidence" value="ECO:0007669"/>
    <property type="project" value="TreeGrafter"/>
</dbReference>
<keyword evidence="5" id="KW-1185">Reference proteome</keyword>
<dbReference type="EMBL" id="DRIE01000135">
    <property type="protein sequence ID" value="HEC57857.1"/>
    <property type="molecule type" value="Genomic_DNA"/>
</dbReference>
<keyword evidence="4" id="KW-0418">Kinase</keyword>
<evidence type="ECO:0000313" key="4">
    <source>
        <dbReference type="EMBL" id="OFV66418.1"/>
    </source>
</evidence>
<dbReference type="InterPro" id="IPR059117">
    <property type="entry name" value="APS_kinase_dom"/>
</dbReference>
<comment type="caution">
    <text evidence="4">The sequence shown here is derived from an EMBL/GenBank/DDBJ whole genome shotgun (WGS) entry which is preliminary data.</text>
</comment>
<dbReference type="STRING" id="1839936.SBU_000385"/>
<keyword evidence="1" id="KW-0808">Transferase</keyword>
<protein>
    <submittedName>
        <fullName evidence="3">Adenylyl-sulfate kinase</fullName>
    </submittedName>
    <submittedName>
        <fullName evidence="4">Adenylylsulfate kinase</fullName>
    </submittedName>
</protein>
<accession>A0A1F2P5F7</accession>
<dbReference type="GO" id="GO:0005524">
    <property type="term" value="F:ATP binding"/>
    <property type="evidence" value="ECO:0007669"/>
    <property type="project" value="InterPro"/>
</dbReference>
<dbReference type="GO" id="GO:0019379">
    <property type="term" value="P:sulfate assimilation, phosphoadenylyl sulfate reduction by phosphoadenylyl-sulfate reductase (thioredoxin)"/>
    <property type="evidence" value="ECO:0007669"/>
    <property type="project" value="TreeGrafter"/>
</dbReference>
<evidence type="ECO:0000259" key="2">
    <source>
        <dbReference type="Pfam" id="PF01583"/>
    </source>
</evidence>
<dbReference type="CDD" id="cd02027">
    <property type="entry name" value="APSK"/>
    <property type="match status" value="1"/>
</dbReference>
<evidence type="ECO:0000313" key="5">
    <source>
        <dbReference type="Proteomes" id="UP000185779"/>
    </source>
</evidence>
<dbReference type="Gene3D" id="3.40.50.300">
    <property type="entry name" value="P-loop containing nucleotide triphosphate hydrolases"/>
    <property type="match status" value="1"/>
</dbReference>
<dbReference type="GO" id="GO:0004781">
    <property type="term" value="F:sulfate adenylyltransferase (ATP) activity"/>
    <property type="evidence" value="ECO:0007669"/>
    <property type="project" value="TreeGrafter"/>
</dbReference>
<feature type="domain" description="APS kinase" evidence="2">
    <location>
        <begin position="3"/>
        <end position="155"/>
    </location>
</feature>
<dbReference type="Pfam" id="PF01583">
    <property type="entry name" value="APS_kinase"/>
    <property type="match status" value="1"/>
</dbReference>
<dbReference type="SUPFAM" id="SSF52540">
    <property type="entry name" value="P-loop containing nucleoside triphosphate hydrolases"/>
    <property type="match status" value="1"/>
</dbReference>
<sequence length="189" mass="21348">MAWVMWLTGLPGSGKTTIADAVSQALEKMGISARRLELDEIRRYITPVPTYSEMERDIVYRSLGYMAKLLFEEGKNVIIDATANRKSYRDFARDLIPNFIEVYIKAPLDLCMKRESIRDAKYSPKGIYERAKSGANVPGVNVPYEAPEKPEIVIETSRMEAHEAAEVIVEWVIGRFGSAGMRRGDDPEI</sequence>
<dbReference type="AlphaFoldDB" id="A0A1F2P5F7"/>
<dbReference type="InterPro" id="IPR050512">
    <property type="entry name" value="Sulf_AdTrans/APS_kinase"/>
</dbReference>
<organism evidence="4 5">
    <name type="scientific">Candidatus Syntropharchaeum butanivorans</name>
    <dbReference type="NCBI Taxonomy" id="1839936"/>
    <lineage>
        <taxon>Archaea</taxon>
        <taxon>Methanobacteriati</taxon>
        <taxon>Methanobacteriota</taxon>
        <taxon>Stenosarchaea group</taxon>
        <taxon>Methanomicrobia</taxon>
        <taxon>Methanosarcinales</taxon>
        <taxon>ANME-2 cluster</taxon>
        <taxon>Candidatus Syntropharchaeum</taxon>
    </lineage>
</organism>
<proteinExistence type="predicted"/>
<dbReference type="GO" id="GO:0004020">
    <property type="term" value="F:adenylylsulfate kinase activity"/>
    <property type="evidence" value="ECO:0007669"/>
    <property type="project" value="InterPro"/>
</dbReference>
<dbReference type="PANTHER" id="PTHR42700">
    <property type="entry name" value="SULFATE ADENYLYLTRANSFERASE"/>
    <property type="match status" value="1"/>
</dbReference>
<gene>
    <name evidence="3" type="ORF">ENI32_08345</name>
    <name evidence="4" type="ORF">SBU_000385</name>
</gene>
<dbReference type="Proteomes" id="UP000885936">
    <property type="component" value="Unassembled WGS sequence"/>
</dbReference>
<evidence type="ECO:0000313" key="3">
    <source>
        <dbReference type="EMBL" id="HEC57857.1"/>
    </source>
</evidence>
<reference evidence="4 5" key="1">
    <citation type="submission" date="2016-05" db="EMBL/GenBank/DDBJ databases">
        <title>Microbial consortia oxidize butane by reversing methanogenesis.</title>
        <authorList>
            <person name="Laso-Perez R."/>
            <person name="Richter M."/>
            <person name="Wegener G."/>
            <person name="Musat F."/>
        </authorList>
    </citation>
    <scope>NUCLEOTIDE SEQUENCE [LARGE SCALE GENOMIC DNA]</scope>
    <source>
        <strain evidence="4">BOX1</strain>
    </source>
</reference>
<dbReference type="Proteomes" id="UP000185779">
    <property type="component" value="Unassembled WGS sequence"/>
</dbReference>
<name>A0A1F2P5F7_9EURY</name>
<dbReference type="EMBL" id="LYOR01000002">
    <property type="protein sequence ID" value="OFV66418.1"/>
    <property type="molecule type" value="Genomic_DNA"/>
</dbReference>
<evidence type="ECO:0000256" key="1">
    <source>
        <dbReference type="ARBA" id="ARBA00022679"/>
    </source>
</evidence>